<evidence type="ECO:0000313" key="1">
    <source>
        <dbReference type="EMBL" id="EME79378.1"/>
    </source>
</evidence>
<dbReference type="AlphaFoldDB" id="M3AQL4"/>
<dbReference type="RefSeq" id="XP_007930103.1">
    <property type="nucleotide sequence ID" value="XM_007931912.1"/>
</dbReference>
<reference evidence="1 2" key="1">
    <citation type="journal article" date="2012" name="PLoS Pathog.">
        <title>Diverse lifestyles and strategies of plant pathogenesis encoded in the genomes of eighteen Dothideomycetes fungi.</title>
        <authorList>
            <person name="Ohm R.A."/>
            <person name="Feau N."/>
            <person name="Henrissat B."/>
            <person name="Schoch C.L."/>
            <person name="Horwitz B.A."/>
            <person name="Barry K.W."/>
            <person name="Condon B.J."/>
            <person name="Copeland A.C."/>
            <person name="Dhillon B."/>
            <person name="Glaser F."/>
            <person name="Hesse C.N."/>
            <person name="Kosti I."/>
            <person name="LaButti K."/>
            <person name="Lindquist E.A."/>
            <person name="Lucas S."/>
            <person name="Salamov A.A."/>
            <person name="Bradshaw R.E."/>
            <person name="Ciuffetti L."/>
            <person name="Hamelin R.C."/>
            <person name="Kema G.H.J."/>
            <person name="Lawrence C."/>
            <person name="Scott J.A."/>
            <person name="Spatafora J.W."/>
            <person name="Turgeon B.G."/>
            <person name="de Wit P.J.G.M."/>
            <person name="Zhong S."/>
            <person name="Goodwin S.B."/>
            <person name="Grigoriev I.V."/>
        </authorList>
    </citation>
    <scope>NUCLEOTIDE SEQUENCE [LARGE SCALE GENOMIC DNA]</scope>
    <source>
        <strain evidence="1 2">CIRAD86</strain>
    </source>
</reference>
<sequence>MRLSALLPRGPHMNLSPILARRLELYIVRKDVQEAGVLADFMTNIIDLDTSTLPSVNHLAGLNPHRSFLPLILQNHLHHIHINKLSRTLIHNFQQLIHLIITHLLTQIRENIPELSHNDET</sequence>
<name>M3AQL4_PSEFD</name>
<keyword evidence="2" id="KW-1185">Reference proteome</keyword>
<dbReference type="HOGENOM" id="CLU_2043715_0_0_1"/>
<dbReference type="VEuPathDB" id="FungiDB:MYCFIDRAFT_177979"/>
<dbReference type="Proteomes" id="UP000016932">
    <property type="component" value="Unassembled WGS sequence"/>
</dbReference>
<accession>M3AQL4</accession>
<feature type="non-terminal residue" evidence="1">
    <location>
        <position position="1"/>
    </location>
</feature>
<evidence type="ECO:0000313" key="2">
    <source>
        <dbReference type="Proteomes" id="UP000016932"/>
    </source>
</evidence>
<dbReference type="GeneID" id="19333874"/>
<protein>
    <submittedName>
        <fullName evidence="1">Uncharacterized protein</fullName>
    </submittedName>
</protein>
<dbReference type="KEGG" id="pfj:MYCFIDRAFT_177979"/>
<gene>
    <name evidence="1" type="ORF">MYCFIDRAFT_177979</name>
</gene>
<dbReference type="EMBL" id="KB446562">
    <property type="protein sequence ID" value="EME79378.1"/>
    <property type="molecule type" value="Genomic_DNA"/>
</dbReference>
<organism evidence="1 2">
    <name type="scientific">Pseudocercospora fijiensis (strain CIRAD86)</name>
    <name type="common">Black leaf streak disease fungus</name>
    <name type="synonym">Mycosphaerella fijiensis</name>
    <dbReference type="NCBI Taxonomy" id="383855"/>
    <lineage>
        <taxon>Eukaryota</taxon>
        <taxon>Fungi</taxon>
        <taxon>Dikarya</taxon>
        <taxon>Ascomycota</taxon>
        <taxon>Pezizomycotina</taxon>
        <taxon>Dothideomycetes</taxon>
        <taxon>Dothideomycetidae</taxon>
        <taxon>Mycosphaerellales</taxon>
        <taxon>Mycosphaerellaceae</taxon>
        <taxon>Pseudocercospora</taxon>
    </lineage>
</organism>
<dbReference type="STRING" id="383855.M3AQL4"/>
<proteinExistence type="predicted"/>